<dbReference type="AlphaFoldDB" id="A0A564NL29"/>
<proteinExistence type="predicted"/>
<name>A0A564NL29_9ENTR</name>
<evidence type="ECO:0000313" key="1">
    <source>
        <dbReference type="EMBL" id="VUT06828.1"/>
    </source>
</evidence>
<evidence type="ECO:0000313" key="2">
    <source>
        <dbReference type="Proteomes" id="UP000318370"/>
    </source>
</evidence>
<organism evidence="1 2">
    <name type="scientific">Klebsiella spallanzanii</name>
    <dbReference type="NCBI Taxonomy" id="2587528"/>
    <lineage>
        <taxon>Bacteria</taxon>
        <taxon>Pseudomonadati</taxon>
        <taxon>Pseudomonadota</taxon>
        <taxon>Gammaproteobacteria</taxon>
        <taxon>Enterobacterales</taxon>
        <taxon>Enterobacteriaceae</taxon>
        <taxon>Klebsiella/Raoultella group</taxon>
        <taxon>Klebsiella</taxon>
    </lineage>
</organism>
<dbReference type="Proteomes" id="UP000318370">
    <property type="component" value="Unassembled WGS sequence"/>
</dbReference>
<reference evidence="1 2" key="1">
    <citation type="submission" date="2019-07" db="EMBL/GenBank/DDBJ databases">
        <authorList>
            <person name="Brisse S."/>
            <person name="Rodrigues C."/>
            <person name="Thorpe H."/>
        </authorList>
    </citation>
    <scope>NUCLEOTIDE SEQUENCE [LARGE SCALE GENOMIC DNA]</scope>
    <source>
        <strain evidence="1">SB6408</strain>
    </source>
</reference>
<protein>
    <submittedName>
        <fullName evidence="1">Uncharacterized protein</fullName>
    </submittedName>
</protein>
<dbReference type="RefSeq" id="WP_185931934.1">
    <property type="nucleotide sequence ID" value="NZ_CABGHF010000056.1"/>
</dbReference>
<dbReference type="EMBL" id="CABGHF010000056">
    <property type="protein sequence ID" value="VUT06828.1"/>
    <property type="molecule type" value="Genomic_DNA"/>
</dbReference>
<sequence>MTATKTKSGPPAPAHIDPDALERAIAVARQIKEANPDRYQSLPVQPEVKR</sequence>
<gene>
    <name evidence="1" type="ORF">SB6408_02411</name>
</gene>
<accession>A0A564NL29</accession>